<organism evidence="1 2">
    <name type="scientific">Euroglyphus maynei</name>
    <name type="common">Mayne's house dust mite</name>
    <dbReference type="NCBI Taxonomy" id="6958"/>
    <lineage>
        <taxon>Eukaryota</taxon>
        <taxon>Metazoa</taxon>
        <taxon>Ecdysozoa</taxon>
        <taxon>Arthropoda</taxon>
        <taxon>Chelicerata</taxon>
        <taxon>Arachnida</taxon>
        <taxon>Acari</taxon>
        <taxon>Acariformes</taxon>
        <taxon>Sarcoptiformes</taxon>
        <taxon>Astigmata</taxon>
        <taxon>Psoroptidia</taxon>
        <taxon>Analgoidea</taxon>
        <taxon>Pyroglyphidae</taxon>
        <taxon>Pyroglyphinae</taxon>
        <taxon>Euroglyphus</taxon>
    </lineage>
</organism>
<feature type="non-terminal residue" evidence="1">
    <location>
        <position position="143"/>
    </location>
</feature>
<dbReference type="EMBL" id="MUJZ01045020">
    <property type="protein sequence ID" value="OTF74830.1"/>
    <property type="molecule type" value="Genomic_DNA"/>
</dbReference>
<sequence length="143" mass="16623">MAQLPTIPQLSQEQQQLFRQVFTMLQNMNTSTQPSYVNTTTSQTNSFSLFPSTIELVQLPPIDSRNVYHPKNIEFVPEFDGRPANFKEFIDLFNAYIGTTNIVDMLKRTMLYSKLNDYGKNLIMGIEDYREAYSILINHYCHP</sequence>
<evidence type="ECO:0000313" key="2">
    <source>
        <dbReference type="Proteomes" id="UP000194236"/>
    </source>
</evidence>
<reference evidence="1 2" key="1">
    <citation type="submission" date="2017-03" db="EMBL/GenBank/DDBJ databases">
        <title>Genome Survey of Euroglyphus maynei.</title>
        <authorList>
            <person name="Arlian L.G."/>
            <person name="Morgan M.S."/>
            <person name="Rider S.D."/>
        </authorList>
    </citation>
    <scope>NUCLEOTIDE SEQUENCE [LARGE SCALE GENOMIC DNA]</scope>
    <source>
        <strain evidence="1">Arlian Lab</strain>
        <tissue evidence="1">Whole body</tissue>
    </source>
</reference>
<keyword evidence="2" id="KW-1185">Reference proteome</keyword>
<accession>A0A1Y3B1Z8</accession>
<gene>
    <name evidence="1" type="ORF">BLA29_012054</name>
</gene>
<proteinExistence type="predicted"/>
<dbReference type="Proteomes" id="UP000194236">
    <property type="component" value="Unassembled WGS sequence"/>
</dbReference>
<name>A0A1Y3B1Z8_EURMA</name>
<evidence type="ECO:0000313" key="1">
    <source>
        <dbReference type="EMBL" id="OTF74830.1"/>
    </source>
</evidence>
<protein>
    <submittedName>
        <fullName evidence="1">Uncharacterized protein</fullName>
    </submittedName>
</protein>
<dbReference type="AlphaFoldDB" id="A0A1Y3B1Z8"/>
<comment type="caution">
    <text evidence="1">The sequence shown here is derived from an EMBL/GenBank/DDBJ whole genome shotgun (WGS) entry which is preliminary data.</text>
</comment>